<name>A0ABP2KKS5_STRVE</name>
<dbReference type="EMBL" id="AEVI01000011">
    <property type="protein sequence ID" value="EFX96771.1"/>
    <property type="molecule type" value="Genomic_DNA"/>
</dbReference>
<organism evidence="1 2">
    <name type="scientific">Streptococcus vestibularis ATCC 49124</name>
    <dbReference type="NCBI Taxonomy" id="889206"/>
    <lineage>
        <taxon>Bacteria</taxon>
        <taxon>Bacillati</taxon>
        <taxon>Bacillota</taxon>
        <taxon>Bacilli</taxon>
        <taxon>Lactobacillales</taxon>
        <taxon>Streptococcaceae</taxon>
        <taxon>Streptococcus</taxon>
    </lineage>
</organism>
<comment type="caution">
    <text evidence="1">The sequence shown here is derived from an EMBL/GenBank/DDBJ whole genome shotgun (WGS) entry which is preliminary data.</text>
</comment>
<dbReference type="InterPro" id="IPR019493">
    <property type="entry name" value="Bacteriocin_IIb_lactacin-rel"/>
</dbReference>
<keyword evidence="2" id="KW-1185">Reference proteome</keyword>
<evidence type="ECO:0000313" key="1">
    <source>
        <dbReference type="EMBL" id="EFX96771.1"/>
    </source>
</evidence>
<protein>
    <submittedName>
        <fullName evidence="1">Bacteriocin-type signal sequence</fullName>
    </submittedName>
</protein>
<dbReference type="Proteomes" id="UP000003697">
    <property type="component" value="Unassembled WGS sequence"/>
</dbReference>
<dbReference type="Pfam" id="PF10439">
    <property type="entry name" value="Bacteriocin_IIc"/>
    <property type="match status" value="1"/>
</dbReference>
<reference evidence="1 2" key="1">
    <citation type="submission" date="2011-01" db="EMBL/GenBank/DDBJ databases">
        <authorList>
            <person name="Muzny D."/>
            <person name="Qin X."/>
            <person name="Buhay C."/>
            <person name="Dugan-Rocha S."/>
            <person name="Ding Y."/>
            <person name="Chen G."/>
            <person name="Hawes A."/>
            <person name="Holder M."/>
            <person name="Jhangiani S."/>
            <person name="Johnson A."/>
            <person name="Khan Z."/>
            <person name="Li Z."/>
            <person name="Liu W."/>
            <person name="Liu X."/>
            <person name="Perez L."/>
            <person name="Shen H."/>
            <person name="Wang Q."/>
            <person name="Watt J."/>
            <person name="Xi L."/>
            <person name="Xin Y."/>
            <person name="Zhou J."/>
            <person name="Deng J."/>
            <person name="Jiang H."/>
            <person name="Liu Y."/>
            <person name="Qu J."/>
            <person name="Song X.-Z."/>
            <person name="Zhang L."/>
            <person name="Villasana D."/>
            <person name="Johnson A."/>
            <person name="Liu J."/>
            <person name="Liyanage D."/>
            <person name="Lorensuhewa L."/>
            <person name="Robinson T."/>
            <person name="Song A."/>
            <person name="Song B.-B."/>
            <person name="Dinh H."/>
            <person name="Thornton R."/>
            <person name="Coyle M."/>
            <person name="Francisco L."/>
            <person name="Jackson L."/>
            <person name="Javaid M."/>
            <person name="Korchina V."/>
            <person name="Kovar C."/>
            <person name="Mata R."/>
            <person name="Mathew T."/>
            <person name="Ngo R."/>
            <person name="Nguyen L."/>
            <person name="Nguyen N."/>
            <person name="Okwuonu G."/>
            <person name="Ongeri F."/>
            <person name="Pham C."/>
            <person name="Simmons D."/>
            <person name="Wilczek-Boney K."/>
            <person name="Hale W."/>
            <person name="Jakkamsetti A."/>
            <person name="Pham P."/>
            <person name="Ruth R."/>
            <person name="San Lucas F."/>
            <person name="Warren J."/>
            <person name="Zhang J."/>
            <person name="Zhao Z."/>
            <person name="Zhou C."/>
            <person name="Zhu D."/>
            <person name="Lee S."/>
            <person name="Bess C."/>
            <person name="Blankenburg K."/>
            <person name="Forbes L."/>
            <person name="Fu Q."/>
            <person name="Gubbala S."/>
            <person name="Hirani K."/>
            <person name="Jayaseelan J.C."/>
            <person name="Lara F."/>
            <person name="Munidasa M."/>
            <person name="Palculict T."/>
            <person name="Patil S."/>
            <person name="Pu L.-L."/>
            <person name="Saada N."/>
            <person name="Tang L."/>
            <person name="Weissenberger G."/>
            <person name="Zhu Y."/>
            <person name="Hemphill L."/>
            <person name="Shang Y."/>
            <person name="Youmans B."/>
            <person name="Ayvaz T."/>
            <person name="Ross M."/>
            <person name="Santibanez J."/>
            <person name="Aqrawi P."/>
            <person name="Gross S."/>
            <person name="Joshi V."/>
            <person name="Fowler G."/>
            <person name="Nazareth L."/>
            <person name="Reid J."/>
            <person name="Worley K."/>
            <person name="Petrosino J."/>
            <person name="Highlander S."/>
            <person name="Gibbs R."/>
        </authorList>
    </citation>
    <scope>NUCLEOTIDE SEQUENCE [LARGE SCALE GENOMIC DNA]</scope>
    <source>
        <strain evidence="1 2">ATCC 49124</strain>
    </source>
</reference>
<sequence>MATQTIENFNTLDLETLASVEGGGCSWRGAGGTVAYGATCWWS</sequence>
<gene>
    <name evidence="1" type="primary">blpK</name>
    <name evidence="1" type="ORF">HMPREF9425_0338</name>
</gene>
<accession>A0ABP2KKS5</accession>
<evidence type="ECO:0000313" key="2">
    <source>
        <dbReference type="Proteomes" id="UP000003697"/>
    </source>
</evidence>
<dbReference type="RefSeq" id="WP_003093551.1">
    <property type="nucleotide sequence ID" value="NZ_GL831112.1"/>
</dbReference>
<proteinExistence type="predicted"/>